<accession>A0A4Z1JPG3</accession>
<sequence length="623" mass="73058">MQRSSKKRPDLRNIRVAIPYSLQHGIAPKFTPTSSATATTKRSKPTLLKIPREIRDQIMNNLLMSHVLGTGASLCTKLNGTDIPTSEEIPRYFLHTSILSVCKQLYEEGSKVLYEGNEFIVDCLESQNARSKLGEVWSSDHVYLHDNLDVYSISDTLVVSPVTRLLEDSHFTHATCMGISSRVLERTFRQSRFQQISRIKKWKVLVRCASDYYGMYALLQFCRAVCEIPGLEITFLLVGVEKNKNERIDSNNALRTWHPLKLLRNVAVVEFREATGDEIPEYMFYHGSWDDYHCKGFLSTVNSLEEHVALMKGSLPLNSTESIHLQYDRLLAYAQAFECNPEFRADLDLPPDINAKLPRWGCPNNVFRAKHIHQIEENVDFCRRQATNSYGNIDLFRFTRHQALLELEKQYEAINRHAFKLNEFIKSEKRFEGFFGLAGWKLKTALTRPYYGTGEVSADPRFSTNEQYIEAHRESLRDDWWDRSTEALLLLEEYADSFARELSFQQRIEFRKYDIASLYNHLPRARLLENLKEAYKYRAYDDFVQWFKKAVDDMDGQLIEIRKARQRLFDYDRDEKTKRGIKIDYREFGFVNWGVSEPDMRVRLTIEKAREMRIYDVRERYYP</sequence>
<reference evidence="1 2" key="1">
    <citation type="submission" date="2017-12" db="EMBL/GenBank/DDBJ databases">
        <title>Comparative genomics of Botrytis spp.</title>
        <authorList>
            <person name="Valero-Jimenez C.A."/>
            <person name="Tapia P."/>
            <person name="Veloso J."/>
            <person name="Silva-Moreno E."/>
            <person name="Staats M."/>
            <person name="Valdes J.H."/>
            <person name="Van Kan J.A.L."/>
        </authorList>
    </citation>
    <scope>NUCLEOTIDE SEQUENCE [LARGE SCALE GENOMIC DNA]</scope>
    <source>
        <strain evidence="1 2">Be9601</strain>
    </source>
</reference>
<name>A0A4Z1JPG3_9HELO</name>
<dbReference type="OrthoDB" id="62952at2759"/>
<gene>
    <name evidence="1" type="ORF">BELL_0388g00060</name>
</gene>
<dbReference type="Proteomes" id="UP000297229">
    <property type="component" value="Unassembled WGS sequence"/>
</dbReference>
<evidence type="ECO:0000313" key="2">
    <source>
        <dbReference type="Proteomes" id="UP000297229"/>
    </source>
</evidence>
<organism evidence="1 2">
    <name type="scientific">Botrytis elliptica</name>
    <dbReference type="NCBI Taxonomy" id="278938"/>
    <lineage>
        <taxon>Eukaryota</taxon>
        <taxon>Fungi</taxon>
        <taxon>Dikarya</taxon>
        <taxon>Ascomycota</taxon>
        <taxon>Pezizomycotina</taxon>
        <taxon>Leotiomycetes</taxon>
        <taxon>Helotiales</taxon>
        <taxon>Sclerotiniaceae</taxon>
        <taxon>Botrytis</taxon>
    </lineage>
</organism>
<evidence type="ECO:0008006" key="3">
    <source>
        <dbReference type="Google" id="ProtNLM"/>
    </source>
</evidence>
<protein>
    <recommendedName>
        <fullName evidence="3">F-box domain-containing protein</fullName>
    </recommendedName>
</protein>
<dbReference type="AlphaFoldDB" id="A0A4Z1JPG3"/>
<comment type="caution">
    <text evidence="1">The sequence shown here is derived from an EMBL/GenBank/DDBJ whole genome shotgun (WGS) entry which is preliminary data.</text>
</comment>
<proteinExistence type="predicted"/>
<dbReference type="EMBL" id="PQXM01000386">
    <property type="protein sequence ID" value="TGO73122.1"/>
    <property type="molecule type" value="Genomic_DNA"/>
</dbReference>
<evidence type="ECO:0000313" key="1">
    <source>
        <dbReference type="EMBL" id="TGO73122.1"/>
    </source>
</evidence>
<keyword evidence="2" id="KW-1185">Reference proteome</keyword>